<dbReference type="Proteomes" id="UP000271098">
    <property type="component" value="Unassembled WGS sequence"/>
</dbReference>
<reference evidence="2 3" key="2">
    <citation type="submission" date="2018-11" db="EMBL/GenBank/DDBJ databases">
        <authorList>
            <consortium name="Pathogen Informatics"/>
        </authorList>
    </citation>
    <scope>NUCLEOTIDE SEQUENCE [LARGE SCALE GENOMIC DNA]</scope>
</reference>
<gene>
    <name evidence="2" type="ORF">GPUH_LOCUS2815</name>
</gene>
<evidence type="ECO:0000313" key="3">
    <source>
        <dbReference type="Proteomes" id="UP000271098"/>
    </source>
</evidence>
<dbReference type="WBParaSite" id="GPUH_0000282001-mRNA-1">
    <property type="protein sequence ID" value="GPUH_0000282001-mRNA-1"/>
    <property type="gene ID" value="GPUH_0000282001"/>
</dbReference>
<organism evidence="4">
    <name type="scientific">Gongylonema pulchrum</name>
    <dbReference type="NCBI Taxonomy" id="637853"/>
    <lineage>
        <taxon>Eukaryota</taxon>
        <taxon>Metazoa</taxon>
        <taxon>Ecdysozoa</taxon>
        <taxon>Nematoda</taxon>
        <taxon>Chromadorea</taxon>
        <taxon>Rhabditida</taxon>
        <taxon>Spirurina</taxon>
        <taxon>Spiruromorpha</taxon>
        <taxon>Spiruroidea</taxon>
        <taxon>Gongylonematidae</taxon>
        <taxon>Gongylonema</taxon>
    </lineage>
</organism>
<proteinExistence type="predicted"/>
<evidence type="ECO:0000313" key="4">
    <source>
        <dbReference type="WBParaSite" id="GPUH_0000282001-mRNA-1"/>
    </source>
</evidence>
<feature type="region of interest" description="Disordered" evidence="1">
    <location>
        <begin position="56"/>
        <end position="88"/>
    </location>
</feature>
<protein>
    <submittedName>
        <fullName evidence="4">RAB6-interacting golgin</fullName>
    </submittedName>
</protein>
<dbReference type="OrthoDB" id="6136201at2759"/>
<dbReference type="GO" id="GO:0005737">
    <property type="term" value="C:cytoplasm"/>
    <property type="evidence" value="ECO:0007669"/>
    <property type="project" value="TreeGrafter"/>
</dbReference>
<name>A0A183D274_9BILA</name>
<keyword evidence="3" id="KW-1185">Reference proteome</keyword>
<dbReference type="PANTHER" id="PTHR15623:SF11">
    <property type="entry name" value="SPERMATOGENESIS-ASSOCIATED SERINE-RICH PROTEIN 2"/>
    <property type="match status" value="1"/>
</dbReference>
<dbReference type="PANTHER" id="PTHR15623">
    <property type="entry name" value="SPERMATOGENESIS-ASSOCIATED SERINE-RICH PROTEIN 2-RELATED"/>
    <property type="match status" value="1"/>
</dbReference>
<sequence>MDETIVAPITNGYENKTVTGQRCNLRTKRTAKLEVYGVIYQMLDVSPGLANVLNSHSRPESVPLPTDELQGAGDAAEDTSKMPSLSNSVPLKTATLNGVKQSNCDSASHPCEDIVGLKDHNASIEKIEAMFDNEISVAEENVRNSFKCVRQLLADRESHLLAELRRTHDEGARFFNERRVLSCELDERAKRMSAMSDREQADLREEIARFVAEKEAEEEIGRAIRYHCDNTQLIKLVKNFGEGDFLV</sequence>
<evidence type="ECO:0000313" key="2">
    <source>
        <dbReference type="EMBL" id="VDK36543.1"/>
    </source>
</evidence>
<reference evidence="4" key="1">
    <citation type="submission" date="2016-06" db="UniProtKB">
        <authorList>
            <consortium name="WormBaseParasite"/>
        </authorList>
    </citation>
    <scope>IDENTIFICATION</scope>
</reference>
<dbReference type="EMBL" id="UYRT01004463">
    <property type="protein sequence ID" value="VDK36543.1"/>
    <property type="molecule type" value="Genomic_DNA"/>
</dbReference>
<accession>A0A183D274</accession>
<dbReference type="InterPro" id="IPR009816">
    <property type="entry name" value="SPATS2-like"/>
</dbReference>
<dbReference type="Pfam" id="PF07139">
    <property type="entry name" value="SPATS2-like"/>
    <property type="match status" value="1"/>
</dbReference>
<dbReference type="AlphaFoldDB" id="A0A183D274"/>
<evidence type="ECO:0000256" key="1">
    <source>
        <dbReference type="SAM" id="MobiDB-lite"/>
    </source>
</evidence>